<dbReference type="AlphaFoldDB" id="A0A077PC74"/>
<comment type="cofactor">
    <cofactor evidence="1 12">
        <name>pyridoxal 5'-phosphate</name>
        <dbReference type="ChEBI" id="CHEBI:597326"/>
    </cofactor>
</comment>
<dbReference type="SFLD" id="SFLDS00029">
    <property type="entry name" value="Radical_SAM"/>
    <property type="match status" value="1"/>
</dbReference>
<comment type="caution">
    <text evidence="14">The sequence shown here is derived from an EMBL/GenBank/DDBJ whole genome shotgun (WGS) entry which is preliminary data.</text>
</comment>
<dbReference type="InterPro" id="IPR003739">
    <property type="entry name" value="Lys_aminomutase/Glu_NH3_mut"/>
</dbReference>
<dbReference type="HOGENOM" id="CLU_032161_0_1_6"/>
<dbReference type="InterPro" id="IPR058240">
    <property type="entry name" value="rSAM_sf"/>
</dbReference>
<feature type="domain" description="Radical SAM core" evidence="13">
    <location>
        <begin position="168"/>
        <end position="384"/>
    </location>
</feature>
<dbReference type="PIRSF" id="PIRSF004911">
    <property type="entry name" value="DUF160"/>
    <property type="match status" value="1"/>
</dbReference>
<reference evidence="14" key="1">
    <citation type="submission" date="2013-07" db="EMBL/GenBank/DDBJ databases">
        <title>Sub-species coevolution in mutualistic symbiosis.</title>
        <authorList>
            <person name="Murfin K."/>
            <person name="Klassen J."/>
            <person name="Lee M."/>
            <person name="Forst S."/>
            <person name="Stock P."/>
            <person name="Goodrich-Blair H."/>
        </authorList>
    </citation>
    <scope>NUCLEOTIDE SEQUENCE [LARGE SCALE GENOMIC DNA]</scope>
    <source>
        <strain evidence="14">Kraussei Quebec</strain>
    </source>
</reference>
<dbReference type="PROSITE" id="PS51918">
    <property type="entry name" value="RADICAL_SAM"/>
    <property type="match status" value="1"/>
</dbReference>
<keyword evidence="8" id="KW-0408">Iron</keyword>
<feature type="binding site" evidence="11">
    <location>
        <position position="186"/>
    </location>
    <ligand>
        <name>[4Fe-4S] cluster</name>
        <dbReference type="ChEBI" id="CHEBI:49883"/>
        <note>4Fe-4S-S-AdoMet</note>
    </ligand>
</feature>
<dbReference type="GO" id="GO:0016853">
    <property type="term" value="F:isomerase activity"/>
    <property type="evidence" value="ECO:0007669"/>
    <property type="project" value="UniProtKB-KW"/>
</dbReference>
<dbReference type="CDD" id="cd01335">
    <property type="entry name" value="Radical_SAM"/>
    <property type="match status" value="1"/>
</dbReference>
<accession>A0A077PC74</accession>
<dbReference type="Gene3D" id="6.10.140.1170">
    <property type="match status" value="1"/>
</dbReference>
<keyword evidence="9 11" id="KW-0411">Iron-sulfur</keyword>
<dbReference type="GO" id="GO:0051539">
    <property type="term" value="F:4 iron, 4 sulfur cluster binding"/>
    <property type="evidence" value="ECO:0007669"/>
    <property type="project" value="UniProtKB-KW"/>
</dbReference>
<dbReference type="Proteomes" id="UP000028500">
    <property type="component" value="Unassembled WGS sequence"/>
</dbReference>
<dbReference type="SUPFAM" id="SSF102114">
    <property type="entry name" value="Radical SAM enzymes"/>
    <property type="match status" value="1"/>
</dbReference>
<evidence type="ECO:0000256" key="7">
    <source>
        <dbReference type="ARBA" id="ARBA00022898"/>
    </source>
</evidence>
<evidence type="ECO:0000256" key="5">
    <source>
        <dbReference type="ARBA" id="ARBA00022691"/>
    </source>
</evidence>
<evidence type="ECO:0000256" key="1">
    <source>
        <dbReference type="ARBA" id="ARBA00001933"/>
    </source>
</evidence>
<dbReference type="SFLD" id="SFLDF00291">
    <property type="entry name" value="arginine_2_3-aminomutase"/>
    <property type="match status" value="1"/>
</dbReference>
<dbReference type="EMBL" id="CBSY010000011">
    <property type="protein sequence ID" value="CDH18266.1"/>
    <property type="molecule type" value="Genomic_DNA"/>
</dbReference>
<evidence type="ECO:0000256" key="2">
    <source>
        <dbReference type="ARBA" id="ARBA00001966"/>
    </source>
</evidence>
<dbReference type="InterPro" id="IPR031015">
    <property type="entry name" value="Arg_2_3_am_muta"/>
</dbReference>
<keyword evidence="7 12" id="KW-0663">Pyridoxal phosphate</keyword>
<feature type="modified residue" description="N6-(pyridoxal phosphate)lysine" evidence="12">
    <location>
        <position position="396"/>
    </location>
</feature>
<evidence type="ECO:0000256" key="11">
    <source>
        <dbReference type="PIRSR" id="PIRSR004911-1"/>
    </source>
</evidence>
<dbReference type="InterPro" id="IPR007197">
    <property type="entry name" value="rSAM"/>
</dbReference>
<comment type="similarity">
    <text evidence="3">Belongs to the radical SAM superfamily. KamA family.</text>
</comment>
<dbReference type="PANTHER" id="PTHR30538:SF1">
    <property type="entry name" value="L-LYSINE 2,3-AMINOMUTASE"/>
    <property type="match status" value="1"/>
</dbReference>
<dbReference type="Pfam" id="PF04055">
    <property type="entry name" value="Radical_SAM"/>
    <property type="match status" value="1"/>
</dbReference>
<evidence type="ECO:0000313" key="14">
    <source>
        <dbReference type="EMBL" id="CDH18266.1"/>
    </source>
</evidence>
<evidence type="ECO:0000256" key="3">
    <source>
        <dbReference type="ARBA" id="ARBA00008703"/>
    </source>
</evidence>
<evidence type="ECO:0000259" key="13">
    <source>
        <dbReference type="PROSITE" id="PS51918"/>
    </source>
</evidence>
<dbReference type="NCBIfam" id="TIGR04468">
    <property type="entry name" value="arg_2_3_am_muta"/>
    <property type="match status" value="1"/>
</dbReference>
<evidence type="ECO:0000256" key="6">
    <source>
        <dbReference type="ARBA" id="ARBA00022723"/>
    </source>
</evidence>
<dbReference type="NCBIfam" id="TIGR00238">
    <property type="entry name" value="KamA family radical SAM protein"/>
    <property type="match status" value="1"/>
</dbReference>
<dbReference type="Gene3D" id="3.20.20.70">
    <property type="entry name" value="Aldolase class I"/>
    <property type="match status" value="1"/>
</dbReference>
<dbReference type="GO" id="GO:0046872">
    <property type="term" value="F:metal ion binding"/>
    <property type="evidence" value="ECO:0007669"/>
    <property type="project" value="UniProtKB-KW"/>
</dbReference>
<keyword evidence="15" id="KW-1185">Reference proteome</keyword>
<dbReference type="SFLD" id="SFLDG01070">
    <property type="entry name" value="PLP-dependent"/>
    <property type="match status" value="1"/>
</dbReference>
<name>A0A077PC74_XENBV</name>
<keyword evidence="10" id="KW-0413">Isomerase</keyword>
<dbReference type="PANTHER" id="PTHR30538">
    <property type="entry name" value="LYSINE 2,3-AMINOMUTASE-RELATED"/>
    <property type="match status" value="1"/>
</dbReference>
<feature type="binding site" evidence="11">
    <location>
        <position position="182"/>
    </location>
    <ligand>
        <name>[4Fe-4S] cluster</name>
        <dbReference type="ChEBI" id="CHEBI:49883"/>
        <note>4Fe-4S-S-AdoMet</note>
    </ligand>
</feature>
<sequence>MNAIQTLPKHSVLYTHIFSVSYPFGCRYESYFITPVFKFYCRGLKHDSHLIENPKAYEEDGMFLSKESFSDEEWNDPKFQLRNLIKTSEGLEKWVALTDGERKAIEAVKGKYLWQSTPYYASLMDKHDENCPIRLQTIPHLREMNVAENSDNDPVGDTANLKTARVVHKYPNRIVLLVSDTCPVYCRHCTRKFHTTDVSGTYFGSDLVASYEEDFAYIENHPEIDDVLLTGGDPLIHYDKFLETIIKRLRSISHINIIRIGTRYPVFAPQRVTEKFCQMLEKYHPIWVNTHFNHPKEVTEEAAAACDRLLRHGIPVQNQSVLLKGINDDVATMRSLLKALLRIRVRPYYLYHCDNVSGVSHFMTTLEKGQEIMDAMVGFETGFSVPQYVVTTTLGKLSVNRAHVTTHEDGRVTAKNYKQDSLDITEYIKPPSYLNNYSAEHHNSEIILSKTIDL</sequence>
<evidence type="ECO:0000256" key="4">
    <source>
        <dbReference type="ARBA" id="ARBA00022485"/>
    </source>
</evidence>
<keyword evidence="5" id="KW-0949">S-adenosyl-L-methionine</keyword>
<organism evidence="14 15">
    <name type="scientific">Xenorhabdus bovienii str. kraussei Quebec</name>
    <dbReference type="NCBI Taxonomy" id="1398203"/>
    <lineage>
        <taxon>Bacteria</taxon>
        <taxon>Pseudomonadati</taxon>
        <taxon>Pseudomonadota</taxon>
        <taxon>Gammaproteobacteria</taxon>
        <taxon>Enterobacterales</taxon>
        <taxon>Morganellaceae</taxon>
        <taxon>Xenorhabdus</taxon>
    </lineage>
</organism>
<evidence type="ECO:0000256" key="12">
    <source>
        <dbReference type="PIRSR" id="PIRSR603739-50"/>
    </source>
</evidence>
<gene>
    <name evidence="14" type="ORF">XBKQ1_1080015</name>
</gene>
<proteinExistence type="inferred from homology"/>
<comment type="cofactor">
    <cofactor evidence="2">
        <name>[4Fe-4S] cluster</name>
        <dbReference type="ChEBI" id="CHEBI:49883"/>
    </cofactor>
</comment>
<keyword evidence="6 11" id="KW-0479">Metal-binding</keyword>
<protein>
    <submittedName>
        <fullName evidence="14">Arginine aminomutase</fullName>
    </submittedName>
</protein>
<feature type="binding site" evidence="11">
    <location>
        <position position="189"/>
    </location>
    <ligand>
        <name>[4Fe-4S] cluster</name>
        <dbReference type="ChEBI" id="CHEBI:49883"/>
        <note>4Fe-4S-S-AdoMet</note>
    </ligand>
</feature>
<evidence type="ECO:0000256" key="10">
    <source>
        <dbReference type="ARBA" id="ARBA00023235"/>
    </source>
</evidence>
<evidence type="ECO:0000313" key="15">
    <source>
        <dbReference type="Proteomes" id="UP000028500"/>
    </source>
</evidence>
<keyword evidence="4 11" id="KW-0004">4Fe-4S</keyword>
<dbReference type="InterPro" id="IPR013785">
    <property type="entry name" value="Aldolase_TIM"/>
</dbReference>
<evidence type="ECO:0000256" key="8">
    <source>
        <dbReference type="ARBA" id="ARBA00023004"/>
    </source>
</evidence>
<evidence type="ECO:0000256" key="9">
    <source>
        <dbReference type="ARBA" id="ARBA00023014"/>
    </source>
</evidence>